<feature type="transmembrane region" description="Helical" evidence="1">
    <location>
        <begin position="60"/>
        <end position="86"/>
    </location>
</feature>
<proteinExistence type="predicted"/>
<comment type="caution">
    <text evidence="2">The sequence shown here is derived from an EMBL/GenBank/DDBJ whole genome shotgun (WGS) entry which is preliminary data.</text>
</comment>
<keyword evidence="1" id="KW-0472">Membrane</keyword>
<reference evidence="3" key="1">
    <citation type="submission" date="2022-10" db="EMBL/GenBank/DDBJ databases">
        <title>Genome assembly of Pristionchus species.</title>
        <authorList>
            <person name="Yoshida K."/>
            <person name="Sommer R.J."/>
        </authorList>
    </citation>
    <scope>NUCLEOTIDE SEQUENCE [LARGE SCALE GENOMIC DNA]</scope>
    <source>
        <strain evidence="3">RS5460</strain>
    </source>
</reference>
<dbReference type="Proteomes" id="UP001328107">
    <property type="component" value="Unassembled WGS sequence"/>
</dbReference>
<keyword evidence="3" id="KW-1185">Reference proteome</keyword>
<dbReference type="AlphaFoldDB" id="A0AAN4ZDU2"/>
<accession>A0AAN4ZDU2</accession>
<evidence type="ECO:0000313" key="2">
    <source>
        <dbReference type="EMBL" id="GMR37694.1"/>
    </source>
</evidence>
<organism evidence="2 3">
    <name type="scientific">Pristionchus mayeri</name>
    <dbReference type="NCBI Taxonomy" id="1317129"/>
    <lineage>
        <taxon>Eukaryota</taxon>
        <taxon>Metazoa</taxon>
        <taxon>Ecdysozoa</taxon>
        <taxon>Nematoda</taxon>
        <taxon>Chromadorea</taxon>
        <taxon>Rhabditida</taxon>
        <taxon>Rhabditina</taxon>
        <taxon>Diplogasteromorpha</taxon>
        <taxon>Diplogasteroidea</taxon>
        <taxon>Neodiplogasteridae</taxon>
        <taxon>Pristionchus</taxon>
    </lineage>
</organism>
<name>A0AAN4ZDU2_9BILA</name>
<evidence type="ECO:0000256" key="1">
    <source>
        <dbReference type="SAM" id="Phobius"/>
    </source>
</evidence>
<keyword evidence="1" id="KW-0812">Transmembrane</keyword>
<gene>
    <name evidence="2" type="ORF">PMAYCL1PPCAC_07889</name>
</gene>
<evidence type="ECO:0000313" key="3">
    <source>
        <dbReference type="Proteomes" id="UP001328107"/>
    </source>
</evidence>
<sequence length="128" mass="13808">MIPLTSISCDTTTGIWKAGLKEGGMRELKEEGLILCLKDGEYDFDVSERVKLGNEKEPNVALMIGLYTVAAILALVIFVSLGAFLCTKIRARREAPVGLKAGTPAIQPPAVLSVQKMDIKRQVAMCAT</sequence>
<protein>
    <submittedName>
        <fullName evidence="2">Uncharacterized protein</fullName>
    </submittedName>
</protein>
<dbReference type="EMBL" id="BTRK01000002">
    <property type="protein sequence ID" value="GMR37694.1"/>
    <property type="molecule type" value="Genomic_DNA"/>
</dbReference>
<keyword evidence="1" id="KW-1133">Transmembrane helix</keyword>